<proteinExistence type="predicted"/>
<dbReference type="EMBL" id="AWUE01017853">
    <property type="protein sequence ID" value="OMO84311.1"/>
    <property type="molecule type" value="Genomic_DNA"/>
</dbReference>
<sequence length="56" mass="6220">MNATMLAEHTGVAIRSKLPSEEVIGRSEIESMVRKIMVVGEERKNQSQGEDAEIMC</sequence>
<evidence type="ECO:0000313" key="1">
    <source>
        <dbReference type="EMBL" id="OMO84311.1"/>
    </source>
</evidence>
<dbReference type="OrthoDB" id="5835829at2759"/>
<keyword evidence="2" id="KW-1185">Reference proteome</keyword>
<dbReference type="AlphaFoldDB" id="A0A1R3IP21"/>
<protein>
    <submittedName>
        <fullName evidence="1">Uncharacterized protein</fullName>
    </submittedName>
</protein>
<gene>
    <name evidence="1" type="ORF">COLO4_22125</name>
</gene>
<name>A0A1R3IP21_9ROSI</name>
<accession>A0A1R3IP21</accession>
<organism evidence="1 2">
    <name type="scientific">Corchorus olitorius</name>
    <dbReference type="NCBI Taxonomy" id="93759"/>
    <lineage>
        <taxon>Eukaryota</taxon>
        <taxon>Viridiplantae</taxon>
        <taxon>Streptophyta</taxon>
        <taxon>Embryophyta</taxon>
        <taxon>Tracheophyta</taxon>
        <taxon>Spermatophyta</taxon>
        <taxon>Magnoliopsida</taxon>
        <taxon>eudicotyledons</taxon>
        <taxon>Gunneridae</taxon>
        <taxon>Pentapetalae</taxon>
        <taxon>rosids</taxon>
        <taxon>malvids</taxon>
        <taxon>Malvales</taxon>
        <taxon>Malvaceae</taxon>
        <taxon>Grewioideae</taxon>
        <taxon>Apeibeae</taxon>
        <taxon>Corchorus</taxon>
    </lineage>
</organism>
<evidence type="ECO:0000313" key="2">
    <source>
        <dbReference type="Proteomes" id="UP000187203"/>
    </source>
</evidence>
<dbReference type="Proteomes" id="UP000187203">
    <property type="component" value="Unassembled WGS sequence"/>
</dbReference>
<reference evidence="2" key="1">
    <citation type="submission" date="2013-09" db="EMBL/GenBank/DDBJ databases">
        <title>Corchorus olitorius genome sequencing.</title>
        <authorList>
            <person name="Alam M."/>
            <person name="Haque M.S."/>
            <person name="Islam M.S."/>
            <person name="Emdad E.M."/>
            <person name="Islam M.M."/>
            <person name="Ahmed B."/>
            <person name="Halim A."/>
            <person name="Hossen Q.M.M."/>
            <person name="Hossain M.Z."/>
            <person name="Ahmed R."/>
            <person name="Khan M.M."/>
            <person name="Islam R."/>
            <person name="Rashid M.M."/>
            <person name="Khan S.A."/>
            <person name="Rahman M.S."/>
            <person name="Alam M."/>
            <person name="Yahiya A.S."/>
            <person name="Khan M.S."/>
            <person name="Azam M.S."/>
            <person name="Haque T."/>
            <person name="Lashkar M.Z.H."/>
            <person name="Akhand A.I."/>
            <person name="Morshed G."/>
            <person name="Roy S."/>
            <person name="Uddin K.S."/>
            <person name="Rabeya T."/>
            <person name="Hossain A.S."/>
            <person name="Chowdhury A."/>
            <person name="Snigdha A.R."/>
            <person name="Mortoza M.S."/>
            <person name="Matin S.A."/>
            <person name="Hoque S.M.E."/>
            <person name="Islam M.K."/>
            <person name="Roy D.K."/>
            <person name="Haider R."/>
            <person name="Moosa M.M."/>
            <person name="Elias S.M."/>
            <person name="Hasan A.M."/>
            <person name="Jahan S."/>
            <person name="Shafiuddin M."/>
            <person name="Mahmood N."/>
            <person name="Shommy N.S."/>
        </authorList>
    </citation>
    <scope>NUCLEOTIDE SEQUENCE [LARGE SCALE GENOMIC DNA]</scope>
    <source>
        <strain evidence="2">cv. O-4</strain>
    </source>
</reference>
<comment type="caution">
    <text evidence="1">The sequence shown here is derived from an EMBL/GenBank/DDBJ whole genome shotgun (WGS) entry which is preliminary data.</text>
</comment>